<evidence type="ECO:0000256" key="1">
    <source>
        <dbReference type="SAM" id="MobiDB-lite"/>
    </source>
</evidence>
<organism evidence="2">
    <name type="scientific">Kribbella sp. HUAS MG21</name>
    <dbReference type="NCBI Taxonomy" id="3160966"/>
    <lineage>
        <taxon>Bacteria</taxon>
        <taxon>Bacillati</taxon>
        <taxon>Actinomycetota</taxon>
        <taxon>Actinomycetes</taxon>
        <taxon>Propionibacteriales</taxon>
        <taxon>Kribbellaceae</taxon>
        <taxon>Kribbella</taxon>
    </lineage>
</organism>
<accession>A0AAU7T9R3</accession>
<proteinExistence type="predicted"/>
<dbReference type="AlphaFoldDB" id="A0AAU7T9R3"/>
<dbReference type="InterPro" id="IPR020311">
    <property type="entry name" value="Uncharacterised_Rv0898c"/>
</dbReference>
<gene>
    <name evidence="2" type="ORF">ABN611_34160</name>
</gene>
<name>A0AAU7T9R3_9ACTN</name>
<sequence length="82" mass="9414">MPSDSSVHDAIRRLVDEEHQLRAYRPGPALEHAAQAERLRAVEVELDQCWDLLRQRRALRTAGADPDTAAVRPENQVERYLQ</sequence>
<evidence type="ECO:0000313" key="2">
    <source>
        <dbReference type="EMBL" id="XBV23602.1"/>
    </source>
</evidence>
<dbReference type="RefSeq" id="WP_350276433.1">
    <property type="nucleotide sequence ID" value="NZ_CP158165.1"/>
</dbReference>
<protein>
    <submittedName>
        <fullName evidence="2">DUF2630 family protein</fullName>
    </submittedName>
</protein>
<feature type="region of interest" description="Disordered" evidence="1">
    <location>
        <begin position="61"/>
        <end position="82"/>
    </location>
</feature>
<dbReference type="EMBL" id="CP158165">
    <property type="protein sequence ID" value="XBV23602.1"/>
    <property type="molecule type" value="Genomic_DNA"/>
</dbReference>
<dbReference type="Pfam" id="PF10944">
    <property type="entry name" value="DUF2630"/>
    <property type="match status" value="1"/>
</dbReference>
<reference evidence="2" key="1">
    <citation type="submission" date="2024-06" db="EMBL/GenBank/DDBJ databases">
        <title>Kribbella sp. strain HUAS MG21 genome sequences.</title>
        <authorList>
            <person name="Mo P."/>
        </authorList>
    </citation>
    <scope>NUCLEOTIDE SEQUENCE</scope>
    <source>
        <strain evidence="2">HUAS MG21</strain>
    </source>
</reference>